<feature type="region of interest" description="Disordered" evidence="1">
    <location>
        <begin position="450"/>
        <end position="488"/>
    </location>
</feature>
<organism evidence="3 4">
    <name type="scientific">Actinomyces denticolens</name>
    <dbReference type="NCBI Taxonomy" id="52767"/>
    <lineage>
        <taxon>Bacteria</taxon>
        <taxon>Bacillati</taxon>
        <taxon>Actinomycetota</taxon>
        <taxon>Actinomycetes</taxon>
        <taxon>Actinomycetales</taxon>
        <taxon>Actinomycetaceae</taxon>
        <taxon>Actinomyces</taxon>
    </lineage>
</organism>
<sequence length="488" mass="48607">MMPPTPVPGASGRAPGRSPQHPGRAGGAGGRRAGRRTAQTRRNGVVLAWLAAAGAVTVGVLAGPLAAWGTWLPLHILLLGGIGSAITTWSAHFADTLLHRPAWGGAALLDARLAAHGLGAIAVLTGITAGLDGLALAGVVVVIAQALLGAVAIIVQRRRAIAPRMGALALHYAVALVALATGALLGWLTSWAGERGGSGGTVSPRLVDALYIAHTTTMLLGFVGITVLGTLTVLWPTMLRTRMEPDAPRRAVRGLPALVVGTALVAGTGAWAPLGALGAATYLLGAASVLGPALRTARRVPPNSYATASTAAAVCWFLAGVVLLGIGIVGALADGTGGGGAAAQAAATRQAIHGLRLPLAAGFALQVLIGALSYLTPVMLGGGPAAARATNAILDRAASYRVTAANGGLLIALAPVLTTPVRLAGALLAGALAAAVPVGMVRCALELRPRGASDPARGPHRSSEAHPVPSRPVPAGAPTTGEHHDRRP</sequence>
<dbReference type="EMBL" id="FQYL01000001">
    <property type="protein sequence ID" value="SHI30637.1"/>
    <property type="molecule type" value="Genomic_DNA"/>
</dbReference>
<feature type="transmembrane region" description="Helical" evidence="2">
    <location>
        <begin position="45"/>
        <end position="68"/>
    </location>
</feature>
<dbReference type="RefSeq" id="WP_256624022.1">
    <property type="nucleotide sequence ID" value="NZ_FQYL01000001.1"/>
</dbReference>
<name>A0ABY1HY93_9ACTO</name>
<feature type="transmembrane region" description="Helical" evidence="2">
    <location>
        <begin position="398"/>
        <end position="417"/>
    </location>
</feature>
<reference evidence="3 4" key="1">
    <citation type="submission" date="2016-11" db="EMBL/GenBank/DDBJ databases">
        <authorList>
            <person name="Varghese N."/>
            <person name="Submissions S."/>
        </authorList>
    </citation>
    <scope>NUCLEOTIDE SEQUENCE [LARGE SCALE GENOMIC DNA]</scope>
    <source>
        <strain evidence="3 4">PA</strain>
    </source>
</reference>
<evidence type="ECO:0000313" key="4">
    <source>
        <dbReference type="Proteomes" id="UP000184390"/>
    </source>
</evidence>
<evidence type="ECO:0000256" key="1">
    <source>
        <dbReference type="SAM" id="MobiDB-lite"/>
    </source>
</evidence>
<keyword evidence="2" id="KW-0472">Membrane</keyword>
<keyword evidence="2" id="KW-1133">Transmembrane helix</keyword>
<dbReference type="Proteomes" id="UP000184390">
    <property type="component" value="Unassembled WGS sequence"/>
</dbReference>
<feature type="transmembrane region" description="Helical" evidence="2">
    <location>
        <begin position="74"/>
        <end position="94"/>
    </location>
</feature>
<feature type="transmembrane region" description="Helical" evidence="2">
    <location>
        <begin position="309"/>
        <end position="333"/>
    </location>
</feature>
<evidence type="ECO:0000256" key="2">
    <source>
        <dbReference type="SAM" id="Phobius"/>
    </source>
</evidence>
<feature type="transmembrane region" description="Helical" evidence="2">
    <location>
        <begin position="209"/>
        <end position="234"/>
    </location>
</feature>
<feature type="region of interest" description="Disordered" evidence="1">
    <location>
        <begin position="1"/>
        <end position="38"/>
    </location>
</feature>
<feature type="transmembrane region" description="Helical" evidence="2">
    <location>
        <begin position="133"/>
        <end position="155"/>
    </location>
</feature>
<proteinExistence type="predicted"/>
<keyword evidence="4" id="KW-1185">Reference proteome</keyword>
<feature type="transmembrane region" description="Helical" evidence="2">
    <location>
        <begin position="423"/>
        <end position="445"/>
    </location>
</feature>
<keyword evidence="2" id="KW-0812">Transmembrane</keyword>
<comment type="caution">
    <text evidence="3">The sequence shown here is derived from an EMBL/GenBank/DDBJ whole genome shotgun (WGS) entry which is preliminary data.</text>
</comment>
<accession>A0ABY1HY93</accession>
<feature type="transmembrane region" description="Helical" evidence="2">
    <location>
        <begin position="280"/>
        <end position="297"/>
    </location>
</feature>
<feature type="transmembrane region" description="Helical" evidence="2">
    <location>
        <begin position="106"/>
        <end position="127"/>
    </location>
</feature>
<feature type="transmembrane region" description="Helical" evidence="2">
    <location>
        <begin position="167"/>
        <end position="189"/>
    </location>
</feature>
<gene>
    <name evidence="3" type="ORF">SAMN05216246_101166</name>
</gene>
<protein>
    <submittedName>
        <fullName evidence="3">Nitrite reductase (NO-forming)</fullName>
    </submittedName>
</protein>
<feature type="transmembrane region" description="Helical" evidence="2">
    <location>
        <begin position="363"/>
        <end position="386"/>
    </location>
</feature>
<evidence type="ECO:0000313" key="3">
    <source>
        <dbReference type="EMBL" id="SHI30637.1"/>
    </source>
</evidence>
<feature type="transmembrane region" description="Helical" evidence="2">
    <location>
        <begin position="255"/>
        <end position="274"/>
    </location>
</feature>